<dbReference type="AlphaFoldDB" id="A0A3Q9UL67"/>
<organism evidence="3 4">
    <name type="scientific">Acidipropionibacterium jensenii</name>
    <dbReference type="NCBI Taxonomy" id="1749"/>
    <lineage>
        <taxon>Bacteria</taxon>
        <taxon>Bacillati</taxon>
        <taxon>Actinomycetota</taxon>
        <taxon>Actinomycetes</taxon>
        <taxon>Propionibacteriales</taxon>
        <taxon>Propionibacteriaceae</taxon>
        <taxon>Acidipropionibacterium</taxon>
    </lineage>
</organism>
<dbReference type="Pfam" id="PF04851">
    <property type="entry name" value="ResIII"/>
    <property type="match status" value="1"/>
</dbReference>
<dbReference type="GO" id="GO:0005829">
    <property type="term" value="C:cytosol"/>
    <property type="evidence" value="ECO:0007669"/>
    <property type="project" value="TreeGrafter"/>
</dbReference>
<dbReference type="Gene3D" id="3.40.50.300">
    <property type="entry name" value="P-loop containing nucleotide triphosphate hydrolases"/>
    <property type="match status" value="2"/>
</dbReference>
<keyword evidence="3" id="KW-0540">Nuclease</keyword>
<reference evidence="4" key="1">
    <citation type="submission" date="2017-12" db="EMBL/GenBank/DDBJ databases">
        <title>Whole genome sequencing of Acidipropionibacterium jensenii strains JS279 and JS280.</title>
        <authorList>
            <person name="Deptula P."/>
            <person name="Laine P."/>
            <person name="Smolander O.-P."/>
            <person name="Paulin L."/>
            <person name="Auvinen P."/>
            <person name="Varmanen P."/>
        </authorList>
    </citation>
    <scope>NUCLEOTIDE SEQUENCE [LARGE SCALE GENOMIC DNA]</scope>
    <source>
        <strain evidence="4">JS280</strain>
    </source>
</reference>
<dbReference type="InterPro" id="IPR027417">
    <property type="entry name" value="P-loop_NTPase"/>
</dbReference>
<accession>A0A3Q9UL67</accession>
<evidence type="ECO:0000259" key="2">
    <source>
        <dbReference type="Pfam" id="PF04851"/>
    </source>
</evidence>
<dbReference type="GO" id="GO:0005524">
    <property type="term" value="F:ATP binding"/>
    <property type="evidence" value="ECO:0007669"/>
    <property type="project" value="InterPro"/>
</dbReference>
<dbReference type="InterPro" id="IPR050742">
    <property type="entry name" value="Helicase_Restrict-Modif_Enz"/>
</dbReference>
<dbReference type="KEGG" id="aji:C0Z10_07660"/>
<gene>
    <name evidence="3" type="ORF">C0Z10_07660</name>
</gene>
<keyword evidence="3" id="KW-0378">Hydrolase</keyword>
<feature type="domain" description="Helicase/UvrB N-terminal" evidence="2">
    <location>
        <begin position="42"/>
        <end position="226"/>
    </location>
</feature>
<sequence>MSVPGVSYDPDLVDAIADRFDLRPPNRDGLHAVVGYLNGDLDSTVPGVLSLATGVGKTYVMAGLVEYLRREGIRNVLVVTPSSVVQAKTVANFRPGQPKYISGSPVAPVVITPDDYDTWKDQSVAPGLPAEDGVSPIQLFILNIHQLIAPSRDEGTTRGTGADAVRRAFRTPRETNGELDEYLRGLDDLVIIADEHHLYSVTAQAFQEGINRLEPAAIIGLTASPSDDDHVIYRYSLRQAIEDRYVKRPVIAFRKGGYGDHEEEQQLRDALALLRIKQGYYNSYRLAHPEALAVDPALYVQCADVAHATQIAELLREPEYLGAPGAVLQVDNEHNDVITNATLDAMDRPGSPVRAVVSVNKLKEGWDARNIAVMVTLRAMGSEILTQQTLGRGLRLPFGKWTEVAHINQLDIIAHESFRTLLNKEEVLQSFGLEDASSHSSPAPAGLPRGQGSGLGSEPIADSDNVLRPGPVATPTPGSTVISNDSVAILEYDADDPVRDAPPPAPAVISVNEQFRGCTFLFPATTMERQASPFNLSHVTEPQLQNAARRVSNSTDTLMRAELIFRGRHLGVASTDDVQVDSIPIGLDEARQSLVQTLAAMRVVEATASNITQIRRRIVPYFLDNVAIGSWTTKRLASAARVLQEVIAAAAEEYTSRLQIETRIHAVELPICDDYPLALGDDVHPLLADGATAADFHRNAHYGPWGRGLFKAASFDAFDTEYKIATLANRSPSVQWWKRLYPGDRATIAYTAVNTYLPDFVIHDQAGWYWIVEGKSQRGRDDQIVQAKRDAAETVVRQLISEPEFSEQQWGYILAYEDDIARADSWDDLVTATDPVQTRTT</sequence>
<dbReference type="SUPFAM" id="SSF52540">
    <property type="entry name" value="P-loop containing nucleoside triphosphate hydrolases"/>
    <property type="match status" value="1"/>
</dbReference>
<evidence type="ECO:0000313" key="4">
    <source>
        <dbReference type="Proteomes" id="UP000285875"/>
    </source>
</evidence>
<dbReference type="InterPro" id="IPR006935">
    <property type="entry name" value="Helicase/UvrB_N"/>
</dbReference>
<dbReference type="REBASE" id="317767">
    <property type="entry name" value="AjeJS280ORF7665P"/>
</dbReference>
<evidence type="ECO:0000313" key="3">
    <source>
        <dbReference type="EMBL" id="AZZ39647.1"/>
    </source>
</evidence>
<proteinExistence type="predicted"/>
<dbReference type="GO" id="GO:0004519">
    <property type="term" value="F:endonuclease activity"/>
    <property type="evidence" value="ECO:0007669"/>
    <property type="project" value="UniProtKB-KW"/>
</dbReference>
<dbReference type="Proteomes" id="UP000285875">
    <property type="component" value="Chromosome"/>
</dbReference>
<dbReference type="PANTHER" id="PTHR47396:SF1">
    <property type="entry name" value="ATP-DEPENDENT HELICASE IRC3-RELATED"/>
    <property type="match status" value="1"/>
</dbReference>
<feature type="region of interest" description="Disordered" evidence="1">
    <location>
        <begin position="433"/>
        <end position="480"/>
    </location>
</feature>
<dbReference type="GO" id="GO:0003677">
    <property type="term" value="F:DNA binding"/>
    <property type="evidence" value="ECO:0007669"/>
    <property type="project" value="InterPro"/>
</dbReference>
<dbReference type="EMBL" id="CP025570">
    <property type="protein sequence ID" value="AZZ39647.1"/>
    <property type="molecule type" value="Genomic_DNA"/>
</dbReference>
<dbReference type="GO" id="GO:0016787">
    <property type="term" value="F:hydrolase activity"/>
    <property type="evidence" value="ECO:0007669"/>
    <property type="project" value="InterPro"/>
</dbReference>
<name>A0A3Q9UL67_9ACTN</name>
<keyword evidence="3" id="KW-0255">Endonuclease</keyword>
<protein>
    <submittedName>
        <fullName evidence="3">Restriction endonuclease</fullName>
    </submittedName>
</protein>
<dbReference type="PANTHER" id="PTHR47396">
    <property type="entry name" value="TYPE I RESTRICTION ENZYME ECOKI R PROTEIN"/>
    <property type="match status" value="1"/>
</dbReference>
<evidence type="ECO:0000256" key="1">
    <source>
        <dbReference type="SAM" id="MobiDB-lite"/>
    </source>
</evidence>